<sequence>MERTEREALGLDPMLDNEKLKTRSYRVTEAMEQKIKDITDELGEGASQKDAFLKMIAAYELQSAKGVFGEDAKIIEEIESYTNMIMKSFLVQIENKQHLEKTIGAKYDSLLVSKDQVIQDLQQRVETLNEEKKNAQQENETTQALYEQLLAKNANLDEQVRFQKQDFEEKLSDKSSLNDSLQETCKELRAKMDMMKGEVEQAQSVLEEKKQLCEQKQKLEKEVDDLNKQILQKKEDEKEEALRHEEAVRLVEEKSKLEYEKKILEINQIHMQEMEELKKKSQAEIDRYQEKYKQLLDQLSAGNN</sequence>
<organism evidence="2">
    <name type="scientific">[Clostridium] nexile</name>
    <dbReference type="NCBI Taxonomy" id="29361"/>
    <lineage>
        <taxon>Bacteria</taxon>
        <taxon>Bacillati</taxon>
        <taxon>Bacillota</taxon>
        <taxon>Clostridia</taxon>
        <taxon>Lachnospirales</taxon>
        <taxon>Lachnospiraceae</taxon>
        <taxon>Tyzzerella</taxon>
    </lineage>
</organism>
<accession>A0A6N2W1U4</accession>
<reference evidence="2" key="1">
    <citation type="submission" date="2019-11" db="EMBL/GenBank/DDBJ databases">
        <authorList>
            <person name="Feng L."/>
        </authorList>
    </citation>
    <scope>NUCLEOTIDE SEQUENCE</scope>
    <source>
        <strain evidence="2">CnexileLFYP112</strain>
    </source>
</reference>
<protein>
    <submittedName>
        <fullName evidence="2">Uncharacterized protein</fullName>
    </submittedName>
</protein>
<proteinExistence type="predicted"/>
<evidence type="ECO:0000313" key="2">
    <source>
        <dbReference type="EMBL" id="VYT34952.1"/>
    </source>
</evidence>
<dbReference type="EMBL" id="CACRTG010000041">
    <property type="protein sequence ID" value="VYT34952.1"/>
    <property type="molecule type" value="Genomic_DNA"/>
</dbReference>
<evidence type="ECO:0000256" key="1">
    <source>
        <dbReference type="SAM" id="Coils"/>
    </source>
</evidence>
<name>A0A6N2W1U4_9FIRM</name>
<keyword evidence="1" id="KW-0175">Coiled coil</keyword>
<gene>
    <name evidence="2" type="ORF">CNLFYP112_02995</name>
</gene>
<dbReference type="AlphaFoldDB" id="A0A6N2W1U4"/>
<feature type="coiled-coil region" evidence="1">
    <location>
        <begin position="111"/>
        <end position="298"/>
    </location>
</feature>